<evidence type="ECO:0000259" key="11">
    <source>
        <dbReference type="PROSITE" id="PS50893"/>
    </source>
</evidence>
<evidence type="ECO:0000256" key="2">
    <source>
        <dbReference type="ARBA" id="ARBA00006012"/>
    </source>
</evidence>
<feature type="domain" description="ABC transporter" evidence="11">
    <location>
        <begin position="850"/>
        <end position="1104"/>
    </location>
</feature>
<evidence type="ECO:0000256" key="4">
    <source>
        <dbReference type="ARBA" id="ARBA00022692"/>
    </source>
</evidence>
<feature type="transmembrane region" description="Helical" evidence="10">
    <location>
        <begin position="581"/>
        <end position="601"/>
    </location>
</feature>
<feature type="transmembrane region" description="Helical" evidence="10">
    <location>
        <begin position="1222"/>
        <end position="1244"/>
    </location>
</feature>
<feature type="transmembrane region" description="Helical" evidence="10">
    <location>
        <begin position="767"/>
        <end position="789"/>
    </location>
</feature>
<feature type="region of interest" description="Disordered" evidence="9">
    <location>
        <begin position="1"/>
        <end position="31"/>
    </location>
</feature>
<dbReference type="PROSITE" id="PS00211">
    <property type="entry name" value="ABC_TRANSPORTER_1"/>
    <property type="match status" value="1"/>
</dbReference>
<keyword evidence="4 10" id="KW-0812">Transmembrane</keyword>
<dbReference type="InterPro" id="IPR034003">
    <property type="entry name" value="ABCG_PDR_2"/>
</dbReference>
<comment type="similarity">
    <text evidence="2">Belongs to the ABC transporter superfamily. ABCG family. PDR (TC 3.A.1.205) subfamily.</text>
</comment>
<evidence type="ECO:0000256" key="6">
    <source>
        <dbReference type="ARBA" id="ARBA00022840"/>
    </source>
</evidence>
<dbReference type="Gene3D" id="3.40.50.300">
    <property type="entry name" value="P-loop containing nucleotide triphosphate hydrolases"/>
    <property type="match status" value="2"/>
</dbReference>
<dbReference type="Proteomes" id="UP001218188">
    <property type="component" value="Unassembled WGS sequence"/>
</dbReference>
<evidence type="ECO:0000256" key="7">
    <source>
        <dbReference type="ARBA" id="ARBA00022989"/>
    </source>
</evidence>
<feature type="transmembrane region" description="Helical" evidence="10">
    <location>
        <begin position="138"/>
        <end position="155"/>
    </location>
</feature>
<dbReference type="GO" id="GO:0005524">
    <property type="term" value="F:ATP binding"/>
    <property type="evidence" value="ECO:0007669"/>
    <property type="project" value="UniProtKB-KW"/>
</dbReference>
<feature type="compositionally biased region" description="Polar residues" evidence="9">
    <location>
        <begin position="45"/>
        <end position="54"/>
    </location>
</feature>
<feature type="transmembrane region" description="Helical" evidence="10">
    <location>
        <begin position="1265"/>
        <end position="1292"/>
    </location>
</feature>
<dbReference type="InterPro" id="IPR034001">
    <property type="entry name" value="ABCG_PDR_1"/>
</dbReference>
<dbReference type="GO" id="GO:0016020">
    <property type="term" value="C:membrane"/>
    <property type="evidence" value="ECO:0007669"/>
    <property type="project" value="UniProtKB-SubCell"/>
</dbReference>
<dbReference type="Pfam" id="PF06422">
    <property type="entry name" value="PDR_CDR"/>
    <property type="match status" value="1"/>
</dbReference>
<keyword evidence="5" id="KW-0547">Nucleotide-binding</keyword>
<evidence type="ECO:0000256" key="5">
    <source>
        <dbReference type="ARBA" id="ARBA00022741"/>
    </source>
</evidence>
<keyword evidence="7 10" id="KW-1133">Transmembrane helix</keyword>
<feature type="transmembrane region" description="Helical" evidence="10">
    <location>
        <begin position="538"/>
        <end position="560"/>
    </location>
</feature>
<evidence type="ECO:0000256" key="9">
    <source>
        <dbReference type="SAM" id="MobiDB-lite"/>
    </source>
</evidence>
<evidence type="ECO:0000256" key="8">
    <source>
        <dbReference type="ARBA" id="ARBA00023136"/>
    </source>
</evidence>
<evidence type="ECO:0000313" key="13">
    <source>
        <dbReference type="Proteomes" id="UP001218188"/>
    </source>
</evidence>
<evidence type="ECO:0000256" key="3">
    <source>
        <dbReference type="ARBA" id="ARBA00022448"/>
    </source>
</evidence>
<dbReference type="PROSITE" id="PS50893">
    <property type="entry name" value="ABC_TRANSPORTER_2"/>
    <property type="match status" value="2"/>
</dbReference>
<feature type="transmembrane region" description="Helical" evidence="10">
    <location>
        <begin position="1312"/>
        <end position="1335"/>
    </location>
</feature>
<dbReference type="InterPro" id="IPR043926">
    <property type="entry name" value="ABCG_dom"/>
</dbReference>
<organism evidence="12 13">
    <name type="scientific">Mycena alexandri</name>
    <dbReference type="NCBI Taxonomy" id="1745969"/>
    <lineage>
        <taxon>Eukaryota</taxon>
        <taxon>Fungi</taxon>
        <taxon>Dikarya</taxon>
        <taxon>Basidiomycota</taxon>
        <taxon>Agaricomycotina</taxon>
        <taxon>Agaricomycetes</taxon>
        <taxon>Agaricomycetidae</taxon>
        <taxon>Agaricales</taxon>
        <taxon>Marasmiineae</taxon>
        <taxon>Mycenaceae</taxon>
        <taxon>Mycena</taxon>
    </lineage>
</organism>
<sequence>MADTPGDASTLNEERISTPHQSVSPWLNSGGAGVDVARAEQEFNALSRQLTQKSQEGHSGATTRAASDAEKGGNEELFDLREYLTSSNDAQHKAGIKHVGVTWDDLEVRVGGGLNSKFYVGTFGGEKILFGNGACLDFFLAVPLYIFGLLAPFFLKKEGPTRTILHKSSGIARSGEMVLVLGCPGSGCTTFLKAIANDRETFGSVLGEVLYQGIDAQTMQKHYKGEVVFNQEDDIHIATLTVAQTLDFALSTKTPGPSGRLPGVSRKEFDAEVQDTLLRMLNILHTKQTLVGDEFVRGVSGGERKRVSIAEMMATRARVQAWDNSTRGLDAATALDFVKSLRIMTDVLGQTTFVTLYQAGEGIYNLFDKVMVLSEGRQVFFGPPSEARSYFEGIGYQPLPRQSTADYLTGCTDPNERQFAAGRSAQDTPSTPEALENAFQSSRFSRDMDDSREKYKLLMETERDDQEAFRAAVAADKKKGVSKKSPYTLGYTGQVRALVRRQFQMKMQDKFHLYTSFTLSTVLSIVLGAAFINLPTTSAGAFTRGGVIFAALLTTCLDAFGEMPSQMLGRPILRKQTSYSMYRPSAIALANTLADLPFSAARVMIFNIPVYFMSNLNRSAGGFWTFAIFNYIAYLGFFRTFGLICTNFNVAFRLAVFFIPNFVEYTGYIIPVVKMKRWLFWIYYINPIAYAWEACMENEFMRIQLTCDGTYVIPRNVGDVTKYPDGLGVNQVCTLFGSSAGSTAVPGESYISAGFGLHSSKLWTQNFPILIGFMIAFQLTQIIVCALSLSADTLIDRLCPSIFAKENIDTKKRNETLRERKAQKTGETEKEAAQNEKRFVFSSFQRTKILTWENLNYHVPVPGGTRRLLHDVQGYVGPGLTALMGASGAGKTTCLDVLAQRKNIGVITGDVLVGGRPLTSDFARGTAYAEQMDVHEGTATVREALRFSAYLRQPAEVSKEEKDNYVEEMLELLELQDLSEALVFSLNVESRKRLTIGVELASKPELLLFLDEPTSGLDSQSAWNVCLEIIFFLRFLRKLADQGQAILCTIHQPSSLLFESFDRLLLLESGGETVYFGDIGKDSSTLRNYLEYNGAACPPNANPAEFMLEVIGAGTTPRVGDRDWKDIWLDSPECQRLREDIASIKRDALAQSEPEKKALSTYATPFWYQLRTVTTRNSLALWRSPDYLFTRLFVCGFISLFVSLSFLQLGNGLRDLQFRVFSIFWVSILPVIVMSQIEPSFIFNRRTFIREARTMNAHRRASSRIYSPYVFAIAQTISEIPGTIVCAIVYWVLMVYPQGFGQGSAGTNGTGFQLLITIIMVLFGVSFGQLIAAISPSIQVAALFNPFMGLVLTTFCGVTIPHWTWLYQLVPYTRSLAAMVSTELHGLVIRCKSDEFATFNPPANNTCSQWAQDFVNVAGGYLDNPNDSSNCRYCTYSVGDQFYTPLGISYSHRWRDAFIFLSFVGFNITATIIASRFLRYAKR</sequence>
<keyword evidence="8 10" id="KW-0472">Membrane</keyword>
<feature type="domain" description="ABC transporter" evidence="11">
    <location>
        <begin position="149"/>
        <end position="400"/>
    </location>
</feature>
<dbReference type="EMBL" id="JARJCM010000171">
    <property type="protein sequence ID" value="KAJ7024389.1"/>
    <property type="molecule type" value="Genomic_DNA"/>
</dbReference>
<dbReference type="Pfam" id="PF00005">
    <property type="entry name" value="ABC_tran"/>
    <property type="match status" value="2"/>
</dbReference>
<feature type="transmembrane region" description="Helical" evidence="10">
    <location>
        <begin position="1347"/>
        <end position="1366"/>
    </location>
</feature>
<evidence type="ECO:0000313" key="12">
    <source>
        <dbReference type="EMBL" id="KAJ7024389.1"/>
    </source>
</evidence>
<dbReference type="Pfam" id="PF19055">
    <property type="entry name" value="ABC2_membrane_7"/>
    <property type="match status" value="1"/>
</dbReference>
<feature type="transmembrane region" description="Helical" evidence="10">
    <location>
        <begin position="650"/>
        <end position="670"/>
    </location>
</feature>
<dbReference type="InterPro" id="IPR017871">
    <property type="entry name" value="ABC_transporter-like_CS"/>
</dbReference>
<protein>
    <submittedName>
        <fullName evidence="12">ABC-2 type transporter-domain-containing protein</fullName>
    </submittedName>
</protein>
<dbReference type="SMART" id="SM00382">
    <property type="entry name" value="AAA"/>
    <property type="match status" value="2"/>
</dbReference>
<dbReference type="InterPro" id="IPR010929">
    <property type="entry name" value="PDR_CDR_ABC"/>
</dbReference>
<dbReference type="GO" id="GO:0140359">
    <property type="term" value="F:ABC-type transporter activity"/>
    <property type="evidence" value="ECO:0007669"/>
    <property type="project" value="InterPro"/>
</dbReference>
<comment type="subcellular location">
    <subcellularLocation>
        <location evidence="1">Membrane</location>
        <topology evidence="1">Multi-pass membrane protein</topology>
    </subcellularLocation>
</comment>
<gene>
    <name evidence="12" type="ORF">C8F04DRAFT_969046</name>
</gene>
<dbReference type="PANTHER" id="PTHR19241">
    <property type="entry name" value="ATP-BINDING CASSETTE TRANSPORTER"/>
    <property type="match status" value="1"/>
</dbReference>
<evidence type="ECO:0000256" key="1">
    <source>
        <dbReference type="ARBA" id="ARBA00004141"/>
    </source>
</evidence>
<dbReference type="InterPro" id="IPR003593">
    <property type="entry name" value="AAA+_ATPase"/>
</dbReference>
<feature type="transmembrane region" description="Helical" evidence="10">
    <location>
        <begin position="1188"/>
        <end position="1210"/>
    </location>
</feature>
<evidence type="ECO:0000256" key="10">
    <source>
        <dbReference type="SAM" id="Phobius"/>
    </source>
</evidence>
<reference evidence="12" key="1">
    <citation type="submission" date="2023-03" db="EMBL/GenBank/DDBJ databases">
        <title>Massive genome expansion in bonnet fungi (Mycena s.s.) driven by repeated elements and novel gene families across ecological guilds.</title>
        <authorList>
            <consortium name="Lawrence Berkeley National Laboratory"/>
            <person name="Harder C.B."/>
            <person name="Miyauchi S."/>
            <person name="Viragh M."/>
            <person name="Kuo A."/>
            <person name="Thoen E."/>
            <person name="Andreopoulos B."/>
            <person name="Lu D."/>
            <person name="Skrede I."/>
            <person name="Drula E."/>
            <person name="Henrissat B."/>
            <person name="Morin E."/>
            <person name="Kohler A."/>
            <person name="Barry K."/>
            <person name="LaButti K."/>
            <person name="Morin E."/>
            <person name="Salamov A."/>
            <person name="Lipzen A."/>
            <person name="Mereny Z."/>
            <person name="Hegedus B."/>
            <person name="Baldrian P."/>
            <person name="Stursova M."/>
            <person name="Weitz H."/>
            <person name="Taylor A."/>
            <person name="Grigoriev I.V."/>
            <person name="Nagy L.G."/>
            <person name="Martin F."/>
            <person name="Kauserud H."/>
        </authorList>
    </citation>
    <scope>NUCLEOTIDE SEQUENCE</scope>
    <source>
        <strain evidence="12">CBHHK200</strain>
    </source>
</reference>
<dbReference type="SUPFAM" id="SSF52540">
    <property type="entry name" value="P-loop containing nucleoside triphosphate hydrolases"/>
    <property type="match status" value="2"/>
</dbReference>
<dbReference type="Pfam" id="PF01061">
    <property type="entry name" value="ABC2_membrane"/>
    <property type="match status" value="2"/>
</dbReference>
<dbReference type="CDD" id="cd03233">
    <property type="entry name" value="ABCG_PDR_domain1"/>
    <property type="match status" value="1"/>
</dbReference>
<feature type="transmembrane region" description="Helical" evidence="10">
    <location>
        <begin position="511"/>
        <end position="532"/>
    </location>
</feature>
<feature type="transmembrane region" description="Helical" evidence="10">
    <location>
        <begin position="621"/>
        <end position="638"/>
    </location>
</feature>
<dbReference type="InterPro" id="IPR003439">
    <property type="entry name" value="ABC_transporter-like_ATP-bd"/>
</dbReference>
<comment type="caution">
    <text evidence="12">The sequence shown here is derived from an EMBL/GenBank/DDBJ whole genome shotgun (WGS) entry which is preliminary data.</text>
</comment>
<dbReference type="GO" id="GO:0016887">
    <property type="term" value="F:ATP hydrolysis activity"/>
    <property type="evidence" value="ECO:0007669"/>
    <property type="project" value="InterPro"/>
</dbReference>
<feature type="transmembrane region" description="Helical" evidence="10">
    <location>
        <begin position="1457"/>
        <end position="1478"/>
    </location>
</feature>
<proteinExistence type="inferred from homology"/>
<dbReference type="CDD" id="cd03232">
    <property type="entry name" value="ABCG_PDR_domain2"/>
    <property type="match status" value="1"/>
</dbReference>
<dbReference type="FunFam" id="3.40.50.300:FF:000054">
    <property type="entry name" value="ABC multidrug transporter atrF"/>
    <property type="match status" value="1"/>
</dbReference>
<name>A0AAD6SB96_9AGAR</name>
<dbReference type="InterPro" id="IPR013525">
    <property type="entry name" value="ABC2_TM"/>
</dbReference>
<keyword evidence="13" id="KW-1185">Reference proteome</keyword>
<dbReference type="InterPro" id="IPR027417">
    <property type="entry name" value="P-loop_NTPase"/>
</dbReference>
<keyword evidence="3" id="KW-0813">Transport</keyword>
<accession>A0AAD6SB96</accession>
<feature type="compositionally biased region" description="Polar residues" evidence="9">
    <location>
        <begin position="18"/>
        <end position="27"/>
    </location>
</feature>
<feature type="region of interest" description="Disordered" evidence="9">
    <location>
        <begin position="45"/>
        <end position="71"/>
    </location>
</feature>
<keyword evidence="6" id="KW-0067">ATP-binding</keyword>